<dbReference type="GeneID" id="27665823"/>
<gene>
    <name evidence="2" type="ORF">SPSK_03712</name>
</gene>
<dbReference type="VEuPathDB" id="FungiDB:SPSK_03712"/>
<feature type="region of interest" description="Disordered" evidence="1">
    <location>
        <begin position="1"/>
        <end position="78"/>
    </location>
</feature>
<sequence>MVCQYERLKGPQNQKKRDECRRGTSVRENKNRRKEGEKKDAVLPRWKGEGMEKEKRRDVGDDDLKGQGARGIQTEDTS</sequence>
<dbReference type="Proteomes" id="UP000033710">
    <property type="component" value="Unassembled WGS sequence"/>
</dbReference>
<reference evidence="2 3" key="2">
    <citation type="journal article" date="2015" name="Eukaryot. Cell">
        <title>Asexual propagation of a virulent clone complex in a human and feline outbreak of sporotrichosis.</title>
        <authorList>
            <person name="Teixeira Mde M."/>
            <person name="Rodrigues A.M."/>
            <person name="Tsui C.K."/>
            <person name="de Almeida L.G."/>
            <person name="Van Diepeningen A.D."/>
            <person name="van den Ende B.G."/>
            <person name="Fernandes G.F."/>
            <person name="Kano R."/>
            <person name="Hamelin R.C."/>
            <person name="Lopes-Bezerra L.M."/>
            <person name="Vasconcelos A.T."/>
            <person name="de Hoog S."/>
            <person name="de Camargo Z.P."/>
            <person name="Felipe M.S."/>
        </authorList>
    </citation>
    <scope>NUCLEOTIDE SEQUENCE [LARGE SCALE GENOMIC DNA]</scope>
    <source>
        <strain evidence="2 3">1099-18</strain>
    </source>
</reference>
<dbReference type="AlphaFoldDB" id="A0A0F2LYN9"/>
<accession>A0A0F2LYN9</accession>
<feature type="compositionally biased region" description="Basic and acidic residues" evidence="1">
    <location>
        <begin position="15"/>
        <end position="65"/>
    </location>
</feature>
<evidence type="ECO:0000313" key="3">
    <source>
        <dbReference type="Proteomes" id="UP000033710"/>
    </source>
</evidence>
<comment type="caution">
    <text evidence="2">The sequence shown here is derived from an EMBL/GenBank/DDBJ whole genome shotgun (WGS) entry which is preliminary data.</text>
</comment>
<dbReference type="RefSeq" id="XP_016585254.1">
    <property type="nucleotide sequence ID" value="XM_016730546.1"/>
</dbReference>
<dbReference type="EMBL" id="AXCR01000010">
    <property type="protein sequence ID" value="KJR82578.1"/>
    <property type="molecule type" value="Genomic_DNA"/>
</dbReference>
<dbReference type="KEGG" id="ssck:SPSK_03712"/>
<evidence type="ECO:0000256" key="1">
    <source>
        <dbReference type="SAM" id="MobiDB-lite"/>
    </source>
</evidence>
<evidence type="ECO:0000313" key="2">
    <source>
        <dbReference type="EMBL" id="KJR82578.1"/>
    </source>
</evidence>
<proteinExistence type="predicted"/>
<reference evidence="2 3" key="1">
    <citation type="journal article" date="2014" name="BMC Genomics">
        <title>Comparative genomics of the major fungal agents of human and animal Sporotrichosis: Sporothrix schenckii and Sporothrix brasiliensis.</title>
        <authorList>
            <person name="Teixeira M.M."/>
            <person name="de Almeida L.G."/>
            <person name="Kubitschek-Barreira P."/>
            <person name="Alves F.L."/>
            <person name="Kioshima E.S."/>
            <person name="Abadio A.K."/>
            <person name="Fernandes L."/>
            <person name="Derengowski L.S."/>
            <person name="Ferreira K.S."/>
            <person name="Souza R.C."/>
            <person name="Ruiz J.C."/>
            <person name="de Andrade N.C."/>
            <person name="Paes H.C."/>
            <person name="Nicola A.M."/>
            <person name="Albuquerque P."/>
            <person name="Gerber A.L."/>
            <person name="Martins V.P."/>
            <person name="Peconick L.D."/>
            <person name="Neto A.V."/>
            <person name="Chaucanez C.B."/>
            <person name="Silva P.A."/>
            <person name="Cunha O.L."/>
            <person name="de Oliveira F.F."/>
            <person name="dos Santos T.C."/>
            <person name="Barros A.L."/>
            <person name="Soares M.A."/>
            <person name="de Oliveira L.M."/>
            <person name="Marini M.M."/>
            <person name="Villalobos-Duno H."/>
            <person name="Cunha M.M."/>
            <person name="de Hoog S."/>
            <person name="da Silveira J.F."/>
            <person name="Henrissat B."/>
            <person name="Nino-Vega G.A."/>
            <person name="Cisalpino P.S."/>
            <person name="Mora-Montes H.M."/>
            <person name="Almeida S.R."/>
            <person name="Stajich J.E."/>
            <person name="Lopes-Bezerra L.M."/>
            <person name="Vasconcelos A.T."/>
            <person name="Felipe M.S."/>
        </authorList>
    </citation>
    <scope>NUCLEOTIDE SEQUENCE [LARGE SCALE GENOMIC DNA]</scope>
    <source>
        <strain evidence="2 3">1099-18</strain>
    </source>
</reference>
<protein>
    <submittedName>
        <fullName evidence="2">Uncharacterized protein</fullName>
    </submittedName>
</protein>
<organism evidence="2 3">
    <name type="scientific">Sporothrix schenckii 1099-18</name>
    <dbReference type="NCBI Taxonomy" id="1397361"/>
    <lineage>
        <taxon>Eukaryota</taxon>
        <taxon>Fungi</taxon>
        <taxon>Dikarya</taxon>
        <taxon>Ascomycota</taxon>
        <taxon>Pezizomycotina</taxon>
        <taxon>Sordariomycetes</taxon>
        <taxon>Sordariomycetidae</taxon>
        <taxon>Ophiostomatales</taxon>
        <taxon>Ophiostomataceae</taxon>
        <taxon>Sporothrix</taxon>
    </lineage>
</organism>
<name>A0A0F2LYN9_SPOSC</name>